<sequence>MAPLQVPVSAPQIQQTSSSSSRSRTNARKKPNDDAPYPAPASSSGQKRNADRADGESRTKRTKRTDDIPSYSAMQLSSVPSQRLGRLDGEQHGSLRHGTNVLSNIIQFDFSSLSTEELHRYLCQHDLVPSLFPSPLTAHDPPPPAALLSPRRSPSPLHAARDPSSGRRRSSRMVDDHPLARTPILADVQAVHGALAQVAQRHAEMVGVRETDTLAAFVAVRTPRQGDEHAKYTSLRYAPSVFLAGS</sequence>
<organism evidence="1 2">
    <name type="scientific">Vararia minispora EC-137</name>
    <dbReference type="NCBI Taxonomy" id="1314806"/>
    <lineage>
        <taxon>Eukaryota</taxon>
        <taxon>Fungi</taxon>
        <taxon>Dikarya</taxon>
        <taxon>Basidiomycota</taxon>
        <taxon>Agaricomycotina</taxon>
        <taxon>Agaricomycetes</taxon>
        <taxon>Russulales</taxon>
        <taxon>Lachnocladiaceae</taxon>
        <taxon>Vararia</taxon>
    </lineage>
</organism>
<accession>A0ACB8QUN2</accession>
<evidence type="ECO:0000313" key="1">
    <source>
        <dbReference type="EMBL" id="KAI0035287.1"/>
    </source>
</evidence>
<dbReference type="EMBL" id="MU273487">
    <property type="protein sequence ID" value="KAI0035287.1"/>
    <property type="molecule type" value="Genomic_DNA"/>
</dbReference>
<reference evidence="1" key="2">
    <citation type="journal article" date="2022" name="New Phytol.">
        <title>Evolutionary transition to the ectomycorrhizal habit in the genomes of a hyperdiverse lineage of mushroom-forming fungi.</title>
        <authorList>
            <person name="Looney B."/>
            <person name="Miyauchi S."/>
            <person name="Morin E."/>
            <person name="Drula E."/>
            <person name="Courty P.E."/>
            <person name="Kohler A."/>
            <person name="Kuo A."/>
            <person name="LaButti K."/>
            <person name="Pangilinan J."/>
            <person name="Lipzen A."/>
            <person name="Riley R."/>
            <person name="Andreopoulos W."/>
            <person name="He G."/>
            <person name="Johnson J."/>
            <person name="Nolan M."/>
            <person name="Tritt A."/>
            <person name="Barry K.W."/>
            <person name="Grigoriev I.V."/>
            <person name="Nagy L.G."/>
            <person name="Hibbett D."/>
            <person name="Henrissat B."/>
            <person name="Matheny P.B."/>
            <person name="Labbe J."/>
            <person name="Martin F.M."/>
        </authorList>
    </citation>
    <scope>NUCLEOTIDE SEQUENCE</scope>
    <source>
        <strain evidence="1">EC-137</strain>
    </source>
</reference>
<comment type="caution">
    <text evidence="1">The sequence shown here is derived from an EMBL/GenBank/DDBJ whole genome shotgun (WGS) entry which is preliminary data.</text>
</comment>
<keyword evidence="2" id="KW-1185">Reference proteome</keyword>
<gene>
    <name evidence="1" type="ORF">K488DRAFT_68566</name>
</gene>
<dbReference type="Proteomes" id="UP000814128">
    <property type="component" value="Unassembled WGS sequence"/>
</dbReference>
<protein>
    <submittedName>
        <fullName evidence="1">Uncharacterized protein</fullName>
    </submittedName>
</protein>
<name>A0ACB8QUN2_9AGAM</name>
<evidence type="ECO:0000313" key="2">
    <source>
        <dbReference type="Proteomes" id="UP000814128"/>
    </source>
</evidence>
<reference evidence="1" key="1">
    <citation type="submission" date="2021-02" db="EMBL/GenBank/DDBJ databases">
        <authorList>
            <consortium name="DOE Joint Genome Institute"/>
            <person name="Ahrendt S."/>
            <person name="Looney B.P."/>
            <person name="Miyauchi S."/>
            <person name="Morin E."/>
            <person name="Drula E."/>
            <person name="Courty P.E."/>
            <person name="Chicoki N."/>
            <person name="Fauchery L."/>
            <person name="Kohler A."/>
            <person name="Kuo A."/>
            <person name="Labutti K."/>
            <person name="Pangilinan J."/>
            <person name="Lipzen A."/>
            <person name="Riley R."/>
            <person name="Andreopoulos W."/>
            <person name="He G."/>
            <person name="Johnson J."/>
            <person name="Barry K.W."/>
            <person name="Grigoriev I.V."/>
            <person name="Nagy L."/>
            <person name="Hibbett D."/>
            <person name="Henrissat B."/>
            <person name="Matheny P.B."/>
            <person name="Labbe J."/>
            <person name="Martin F."/>
        </authorList>
    </citation>
    <scope>NUCLEOTIDE SEQUENCE</scope>
    <source>
        <strain evidence="1">EC-137</strain>
    </source>
</reference>
<proteinExistence type="predicted"/>